<feature type="region of interest" description="Disordered" evidence="2">
    <location>
        <begin position="1"/>
        <end position="33"/>
    </location>
</feature>
<dbReference type="InterPro" id="IPR046431">
    <property type="entry name" value="FAF_dom"/>
</dbReference>
<dbReference type="EMBL" id="CP136897">
    <property type="protein sequence ID" value="WOL15724.1"/>
    <property type="molecule type" value="Genomic_DNA"/>
</dbReference>
<evidence type="ECO:0000259" key="3">
    <source>
        <dbReference type="Pfam" id="PF11250"/>
    </source>
</evidence>
<name>A0AAQ3KVZ0_9LILI</name>
<evidence type="ECO:0000313" key="4">
    <source>
        <dbReference type="EMBL" id="WOL15724.1"/>
    </source>
</evidence>
<dbReference type="PANTHER" id="PTHR33155:SF75">
    <property type="entry name" value="OS02G0750800 PROTEIN"/>
    <property type="match status" value="1"/>
</dbReference>
<comment type="similarity">
    <text evidence="1">Belongs to the fantastic four family.</text>
</comment>
<proteinExistence type="inferred from homology"/>
<feature type="compositionally biased region" description="Basic and acidic residues" evidence="2">
    <location>
        <begin position="81"/>
        <end position="98"/>
    </location>
</feature>
<protein>
    <recommendedName>
        <fullName evidence="3">FAF domain-containing protein</fullName>
    </recommendedName>
</protein>
<gene>
    <name evidence="4" type="ORF">Cni_G24505</name>
</gene>
<evidence type="ECO:0000256" key="2">
    <source>
        <dbReference type="SAM" id="MobiDB-lite"/>
    </source>
</evidence>
<dbReference type="PANTHER" id="PTHR33155">
    <property type="entry name" value="FANTASTIC FOUR-LIKE PROTEIN (DUF3049)"/>
    <property type="match status" value="1"/>
</dbReference>
<organism evidence="4 5">
    <name type="scientific">Canna indica</name>
    <name type="common">Indian-shot</name>
    <dbReference type="NCBI Taxonomy" id="4628"/>
    <lineage>
        <taxon>Eukaryota</taxon>
        <taxon>Viridiplantae</taxon>
        <taxon>Streptophyta</taxon>
        <taxon>Embryophyta</taxon>
        <taxon>Tracheophyta</taxon>
        <taxon>Spermatophyta</taxon>
        <taxon>Magnoliopsida</taxon>
        <taxon>Liliopsida</taxon>
        <taxon>Zingiberales</taxon>
        <taxon>Cannaceae</taxon>
        <taxon>Canna</taxon>
    </lineage>
</organism>
<dbReference type="Proteomes" id="UP001327560">
    <property type="component" value="Chromosome 8"/>
</dbReference>
<evidence type="ECO:0000256" key="1">
    <source>
        <dbReference type="ARBA" id="ARBA00008690"/>
    </source>
</evidence>
<dbReference type="AlphaFoldDB" id="A0AAQ3KVZ0"/>
<dbReference type="InterPro" id="IPR021410">
    <property type="entry name" value="FAF"/>
</dbReference>
<reference evidence="4 5" key="1">
    <citation type="submission" date="2023-10" db="EMBL/GenBank/DDBJ databases">
        <title>Chromosome-scale genome assembly provides insights into flower coloration mechanisms of Canna indica.</title>
        <authorList>
            <person name="Li C."/>
        </authorList>
    </citation>
    <scope>NUCLEOTIDE SEQUENCE [LARGE SCALE GENOMIC DNA]</scope>
    <source>
        <tissue evidence="4">Flower</tissue>
    </source>
</reference>
<evidence type="ECO:0000313" key="5">
    <source>
        <dbReference type="Proteomes" id="UP001327560"/>
    </source>
</evidence>
<dbReference type="Pfam" id="PF11250">
    <property type="entry name" value="FAF"/>
    <property type="match status" value="1"/>
</dbReference>
<feature type="region of interest" description="Disordered" evidence="2">
    <location>
        <begin position="53"/>
        <end position="100"/>
    </location>
</feature>
<keyword evidence="5" id="KW-1185">Reference proteome</keyword>
<feature type="domain" description="FAF" evidence="3">
    <location>
        <begin position="97"/>
        <end position="151"/>
    </location>
</feature>
<sequence>MSVHAFMGSEDDDERRRIRNTRPSGGQGLITLDPSAKGLHQCAYGGGLETCTESLGSESCDGGATTEEVEGLEMSAASAADEGRGGEEKKSRTMEKEFPPPLRWLMMGRDGLRSRFMKAERRNGRLILTEVRIERSETFLSRRDGGRLRLHHCI</sequence>
<accession>A0AAQ3KVZ0</accession>